<dbReference type="EMBL" id="JACHGG010000003">
    <property type="protein sequence ID" value="MBB6059867.1"/>
    <property type="molecule type" value="Genomic_DNA"/>
</dbReference>
<evidence type="ECO:0000313" key="2">
    <source>
        <dbReference type="EMBL" id="MBB6059867.1"/>
    </source>
</evidence>
<dbReference type="Pfam" id="PF09537">
    <property type="entry name" value="DUF2383"/>
    <property type="match status" value="1"/>
</dbReference>
<dbReference type="InterPro" id="IPR011971">
    <property type="entry name" value="CHP02284"/>
</dbReference>
<dbReference type="NCBIfam" id="TIGR02284">
    <property type="entry name" value="PA2169 family four-helix-bundle protein"/>
    <property type="match status" value="1"/>
</dbReference>
<dbReference type="InterPro" id="IPR019052">
    <property type="entry name" value="DUF2383"/>
</dbReference>
<dbReference type="PIRSF" id="PIRSF029477">
    <property type="entry name" value="UCP029477"/>
    <property type="match status" value="1"/>
</dbReference>
<feature type="domain" description="DUF2383" evidence="1">
    <location>
        <begin position="9"/>
        <end position="114"/>
    </location>
</feature>
<organism evidence="2 3">
    <name type="scientific">Hymenobacter luteus</name>
    <dbReference type="NCBI Taxonomy" id="1411122"/>
    <lineage>
        <taxon>Bacteria</taxon>
        <taxon>Pseudomonadati</taxon>
        <taxon>Bacteroidota</taxon>
        <taxon>Cytophagia</taxon>
        <taxon>Cytophagales</taxon>
        <taxon>Hymenobacteraceae</taxon>
        <taxon>Hymenobacter</taxon>
    </lineage>
</organism>
<keyword evidence="3" id="KW-1185">Reference proteome</keyword>
<accession>A0A7W9T1G8</accession>
<gene>
    <name evidence="2" type="ORF">HNQ93_002727</name>
</gene>
<dbReference type="Proteomes" id="UP000532746">
    <property type="component" value="Unassembled WGS sequence"/>
</dbReference>
<evidence type="ECO:0000313" key="3">
    <source>
        <dbReference type="Proteomes" id="UP000532746"/>
    </source>
</evidence>
<comment type="caution">
    <text evidence="2">The sequence shown here is derived from an EMBL/GenBank/DDBJ whole genome shotgun (WGS) entry which is preliminary data.</text>
</comment>
<dbReference type="Gene3D" id="1.20.1260.10">
    <property type="match status" value="1"/>
</dbReference>
<dbReference type="InterPro" id="IPR016920">
    <property type="entry name" value="UCP029477"/>
</dbReference>
<protein>
    <submittedName>
        <fullName evidence="2">Uncharacterized protein (TIGR02284 family)</fullName>
    </submittedName>
</protein>
<reference evidence="2 3" key="1">
    <citation type="submission" date="2020-08" db="EMBL/GenBank/DDBJ databases">
        <title>Genomic Encyclopedia of Type Strains, Phase IV (KMG-IV): sequencing the most valuable type-strain genomes for metagenomic binning, comparative biology and taxonomic classification.</title>
        <authorList>
            <person name="Goeker M."/>
        </authorList>
    </citation>
    <scope>NUCLEOTIDE SEQUENCE [LARGE SCALE GENOMIC DNA]</scope>
    <source>
        <strain evidence="2 3">DSM 26718</strain>
    </source>
</reference>
<evidence type="ECO:0000259" key="1">
    <source>
        <dbReference type="Pfam" id="PF09537"/>
    </source>
</evidence>
<dbReference type="AlphaFoldDB" id="A0A7W9T1G8"/>
<dbReference type="RefSeq" id="WP_183403704.1">
    <property type="nucleotide sequence ID" value="NZ_JACHGG010000003.1"/>
</dbReference>
<proteinExistence type="predicted"/>
<name>A0A7W9T1G8_9BACT</name>
<sequence>MEANETQALLKEIVQTLKDGEKGYSEALTDVEDQDLKEVFKKYAVQRDGYLTEIEDQLHQLNIKVEEESSLTGTLHRVFINLKAAITSKSRESILNECERGEDYAVKAYQTALKAEGLPGQLKSILEKQYQGIQQGHDEIKALRNASK</sequence>
<dbReference type="InterPro" id="IPR012347">
    <property type="entry name" value="Ferritin-like"/>
</dbReference>